<proteinExistence type="predicted"/>
<accession>A0ABR1V237</accession>
<sequence length="413" mass="46226">MDDSIKGTVNAAKKPSYEDAAYELAVMIINGFSATTEPTPIQRQAFKVADLIMTSRDARTASSTQRAVASQASEKQSAKADGLLEAYQQQVKDQQAVINHLCREQTQRSDLKKMTDEVREMLQAAPLKHESRDHMAKSDAWQDLNQIRIDRLAQIPKRANAFSKKTKELNDDIRQWEKKKENGEDSDSSSDSDSDSTDDSTDDSDGGDEGRSEIGTRYGEWPRTQHDNNDLYRENNQVWSVASSHGAEETTNVNPLGGWGQHFGCDHCEIEVPCDRHRENVRWIREFGLDGCDEFGDRAGSVGARHDNSEFHEETDTQDQQSDNDFSEGENAQSPQHWTANSQHTWRVGSDVEDAEEKASVSETTYGSWGSGSHHNETYFWGTSLLLLVPASAAFSPRTKSASLRKMTLRKTG</sequence>
<feature type="compositionally biased region" description="Polar residues" evidence="1">
    <location>
        <begin position="318"/>
        <end position="345"/>
    </location>
</feature>
<feature type="compositionally biased region" description="Polar residues" evidence="1">
    <location>
        <begin position="361"/>
        <end position="373"/>
    </location>
</feature>
<gene>
    <name evidence="2" type="ORF">PG997_011990</name>
</gene>
<comment type="caution">
    <text evidence="2">The sequence shown here is derived from an EMBL/GenBank/DDBJ whole genome shotgun (WGS) entry which is preliminary data.</text>
</comment>
<dbReference type="Proteomes" id="UP001433268">
    <property type="component" value="Unassembled WGS sequence"/>
</dbReference>
<dbReference type="GeneID" id="92049365"/>
<dbReference type="RefSeq" id="XP_066661997.1">
    <property type="nucleotide sequence ID" value="XM_066816305.1"/>
</dbReference>
<keyword evidence="3" id="KW-1185">Reference proteome</keyword>
<organism evidence="2 3">
    <name type="scientific">Apiospora hydei</name>
    <dbReference type="NCBI Taxonomy" id="1337664"/>
    <lineage>
        <taxon>Eukaryota</taxon>
        <taxon>Fungi</taxon>
        <taxon>Dikarya</taxon>
        <taxon>Ascomycota</taxon>
        <taxon>Pezizomycotina</taxon>
        <taxon>Sordariomycetes</taxon>
        <taxon>Xylariomycetidae</taxon>
        <taxon>Amphisphaeriales</taxon>
        <taxon>Apiosporaceae</taxon>
        <taxon>Apiospora</taxon>
    </lineage>
</organism>
<reference evidence="2 3" key="1">
    <citation type="submission" date="2023-01" db="EMBL/GenBank/DDBJ databases">
        <title>Analysis of 21 Apiospora genomes using comparative genomics revels a genus with tremendous synthesis potential of carbohydrate active enzymes and secondary metabolites.</title>
        <authorList>
            <person name="Sorensen T."/>
        </authorList>
    </citation>
    <scope>NUCLEOTIDE SEQUENCE [LARGE SCALE GENOMIC DNA]</scope>
    <source>
        <strain evidence="2 3">CBS 114990</strain>
    </source>
</reference>
<protein>
    <submittedName>
        <fullName evidence="2">Uncharacterized protein</fullName>
    </submittedName>
</protein>
<feature type="compositionally biased region" description="Acidic residues" evidence="1">
    <location>
        <begin position="184"/>
        <end position="207"/>
    </location>
</feature>
<name>A0ABR1V237_9PEZI</name>
<dbReference type="EMBL" id="JAQQWN010000009">
    <property type="protein sequence ID" value="KAK8065243.1"/>
    <property type="molecule type" value="Genomic_DNA"/>
</dbReference>
<feature type="region of interest" description="Disordered" evidence="1">
    <location>
        <begin position="301"/>
        <end position="373"/>
    </location>
</feature>
<evidence type="ECO:0000256" key="1">
    <source>
        <dbReference type="SAM" id="MobiDB-lite"/>
    </source>
</evidence>
<feature type="region of interest" description="Disordered" evidence="1">
    <location>
        <begin position="177"/>
        <end position="228"/>
    </location>
</feature>
<evidence type="ECO:0000313" key="2">
    <source>
        <dbReference type="EMBL" id="KAK8065243.1"/>
    </source>
</evidence>
<feature type="compositionally biased region" description="Basic and acidic residues" evidence="1">
    <location>
        <begin position="304"/>
        <end position="315"/>
    </location>
</feature>
<evidence type="ECO:0000313" key="3">
    <source>
        <dbReference type="Proteomes" id="UP001433268"/>
    </source>
</evidence>